<keyword evidence="9 12" id="KW-0503">Monooxygenase</keyword>
<comment type="cofactor">
    <cofactor evidence="11">
        <name>heme</name>
        <dbReference type="ChEBI" id="CHEBI:30413"/>
    </cofactor>
</comment>
<comment type="subcellular location">
    <subcellularLocation>
        <location evidence="1">Membrane</location>
        <topology evidence="1">Single-pass membrane protein</topology>
    </subcellularLocation>
</comment>
<evidence type="ECO:0000256" key="4">
    <source>
        <dbReference type="ARBA" id="ARBA00022692"/>
    </source>
</evidence>
<evidence type="ECO:0000256" key="10">
    <source>
        <dbReference type="ARBA" id="ARBA00023136"/>
    </source>
</evidence>
<evidence type="ECO:0000256" key="11">
    <source>
        <dbReference type="PIRSR" id="PIRSR602401-1"/>
    </source>
</evidence>
<dbReference type="InterPro" id="IPR001128">
    <property type="entry name" value="Cyt_P450"/>
</dbReference>
<dbReference type="InterPro" id="IPR017972">
    <property type="entry name" value="Cyt_P450_CS"/>
</dbReference>
<dbReference type="PRINTS" id="PR00463">
    <property type="entry name" value="EP450I"/>
</dbReference>
<evidence type="ECO:0000256" key="2">
    <source>
        <dbReference type="ARBA" id="ARBA00010617"/>
    </source>
</evidence>
<keyword evidence="5 11" id="KW-0479">Metal-binding</keyword>
<dbReference type="PANTHER" id="PTHR24282">
    <property type="entry name" value="CYTOCHROME P450 FAMILY MEMBER"/>
    <property type="match status" value="1"/>
</dbReference>
<evidence type="ECO:0000256" key="3">
    <source>
        <dbReference type="ARBA" id="ARBA00022617"/>
    </source>
</evidence>
<sequence length="510" mass="58703">MYFLYCLFLLLVCAFLKVLHKFWWIPSRIHHHLNSQGIRGPQHKFLYGNGKEILQMRKEAMESPMELSHDIFSKVHPYFYTCINTYGKKFLIWLGPQPQLIVTEQDMIKEILNNKEKSYPKQEVWAYVKKLLGEGSVTSEGEKWTKMRKVANIAFHGDILKRMVPDTISVVEMMLERWKEHEGKEMEVSEEFRLLTSEMIARTAFGSNYLEGKNIFDMLTQLAVLISRNALKFRLPGISKFYKTSDDIESDKLVKEIHVAILEVIKKREAKMAGGVIDTLGSDFLGLLLKAHHDADIDSRISVQDMVDECKTMYFAGQETTTSMLAWTVFLLALHTDWQEKARNEVFQICGHNHPCSDDIAKLKTMALIINESLRLYPPVLGLDRESASDVRLGGLVLKAKTWLYIPILALHSDPKIWGKDVHQFRPDRFSEGVAKATNYNTAAYFPFGIGPRYCVGFNVATTEAKFALSMILQRYRFTLSPSYVHSPFQLMTLKPQHGIQIILRPLEKQ</sequence>
<dbReference type="GO" id="GO:0016020">
    <property type="term" value="C:membrane"/>
    <property type="evidence" value="ECO:0007669"/>
    <property type="project" value="UniProtKB-SubCell"/>
</dbReference>
<evidence type="ECO:0000256" key="6">
    <source>
        <dbReference type="ARBA" id="ARBA00022989"/>
    </source>
</evidence>
<evidence type="ECO:0000256" key="5">
    <source>
        <dbReference type="ARBA" id="ARBA00022723"/>
    </source>
</evidence>
<keyword evidence="10" id="KW-0472">Membrane</keyword>
<comment type="similarity">
    <text evidence="2 12">Belongs to the cytochrome P450 family.</text>
</comment>
<dbReference type="GO" id="GO:0004497">
    <property type="term" value="F:monooxygenase activity"/>
    <property type="evidence" value="ECO:0007669"/>
    <property type="project" value="UniProtKB-KW"/>
</dbReference>
<dbReference type="GO" id="GO:0005506">
    <property type="term" value="F:iron ion binding"/>
    <property type="evidence" value="ECO:0007669"/>
    <property type="project" value="InterPro"/>
</dbReference>
<keyword evidence="6" id="KW-1133">Transmembrane helix</keyword>
<dbReference type="GO" id="GO:0020037">
    <property type="term" value="F:heme binding"/>
    <property type="evidence" value="ECO:0007669"/>
    <property type="project" value="InterPro"/>
</dbReference>
<dbReference type="SUPFAM" id="SSF48264">
    <property type="entry name" value="Cytochrome P450"/>
    <property type="match status" value="1"/>
</dbReference>
<dbReference type="InterPro" id="IPR050665">
    <property type="entry name" value="Cytochrome_P450_Monooxygen"/>
</dbReference>
<dbReference type="PRINTS" id="PR00385">
    <property type="entry name" value="P450"/>
</dbReference>
<name>A0A3G5ANK1_9FABA</name>
<protein>
    <submittedName>
        <fullName evidence="13">Cytochrome P450 oxidase CYP749A86</fullName>
    </submittedName>
</protein>
<keyword evidence="7 12" id="KW-0560">Oxidoreductase</keyword>
<keyword evidence="3 11" id="KW-0349">Heme</keyword>
<dbReference type="InterPro" id="IPR002401">
    <property type="entry name" value="Cyt_P450_E_grp-I"/>
</dbReference>
<reference evidence="13" key="1">
    <citation type="submission" date="2018-02" db="EMBL/GenBank/DDBJ databases">
        <title>Computaional analysis to select cytochrom P450 genes involving in onjisaponin biosynthesis of Polygala tenuifolia.</title>
        <authorList>
            <person name="Kim O.T."/>
            <person name="Jin M.L."/>
        </authorList>
    </citation>
    <scope>NUCLEOTIDE SEQUENCE</scope>
</reference>
<accession>A0A3G5ANK1</accession>
<proteinExistence type="evidence at transcript level"/>
<keyword evidence="4" id="KW-0812">Transmembrane</keyword>
<evidence type="ECO:0000256" key="12">
    <source>
        <dbReference type="RuleBase" id="RU000461"/>
    </source>
</evidence>
<dbReference type="PANTHER" id="PTHR24282:SF20">
    <property type="entry name" value="CYTOCHROME P450 CYP749A22-LIKE"/>
    <property type="match status" value="1"/>
</dbReference>
<dbReference type="EMBL" id="MG934265">
    <property type="protein sequence ID" value="AYV88901.1"/>
    <property type="molecule type" value="mRNA"/>
</dbReference>
<organism evidence="13">
    <name type="scientific">Polygala tenuifolia</name>
    <dbReference type="NCBI Taxonomy" id="355332"/>
    <lineage>
        <taxon>Eukaryota</taxon>
        <taxon>Viridiplantae</taxon>
        <taxon>Streptophyta</taxon>
        <taxon>Embryophyta</taxon>
        <taxon>Tracheophyta</taxon>
        <taxon>Spermatophyta</taxon>
        <taxon>Magnoliopsida</taxon>
        <taxon>eudicotyledons</taxon>
        <taxon>Gunneridae</taxon>
        <taxon>Pentapetalae</taxon>
        <taxon>rosids</taxon>
        <taxon>fabids</taxon>
        <taxon>Fabales</taxon>
        <taxon>Polygalaceae</taxon>
        <taxon>Polygala</taxon>
    </lineage>
</organism>
<dbReference type="GO" id="GO:0016705">
    <property type="term" value="F:oxidoreductase activity, acting on paired donors, with incorporation or reduction of molecular oxygen"/>
    <property type="evidence" value="ECO:0007669"/>
    <property type="project" value="InterPro"/>
</dbReference>
<keyword evidence="8 11" id="KW-0408">Iron</keyword>
<dbReference type="Gene3D" id="1.10.630.10">
    <property type="entry name" value="Cytochrome P450"/>
    <property type="match status" value="1"/>
</dbReference>
<evidence type="ECO:0000256" key="8">
    <source>
        <dbReference type="ARBA" id="ARBA00023004"/>
    </source>
</evidence>
<evidence type="ECO:0000256" key="9">
    <source>
        <dbReference type="ARBA" id="ARBA00023033"/>
    </source>
</evidence>
<feature type="binding site" description="axial binding residue" evidence="11">
    <location>
        <position position="455"/>
    </location>
    <ligand>
        <name>heme</name>
        <dbReference type="ChEBI" id="CHEBI:30413"/>
    </ligand>
    <ligandPart>
        <name>Fe</name>
        <dbReference type="ChEBI" id="CHEBI:18248"/>
    </ligandPart>
</feature>
<dbReference type="AlphaFoldDB" id="A0A3G5ANK1"/>
<dbReference type="InterPro" id="IPR036396">
    <property type="entry name" value="Cyt_P450_sf"/>
</dbReference>
<dbReference type="Pfam" id="PF00067">
    <property type="entry name" value="p450"/>
    <property type="match status" value="1"/>
</dbReference>
<evidence type="ECO:0000256" key="1">
    <source>
        <dbReference type="ARBA" id="ARBA00004167"/>
    </source>
</evidence>
<dbReference type="PROSITE" id="PS00086">
    <property type="entry name" value="CYTOCHROME_P450"/>
    <property type="match status" value="1"/>
</dbReference>
<evidence type="ECO:0000313" key="13">
    <source>
        <dbReference type="EMBL" id="AYV88901.1"/>
    </source>
</evidence>
<evidence type="ECO:0000256" key="7">
    <source>
        <dbReference type="ARBA" id="ARBA00023002"/>
    </source>
</evidence>